<protein>
    <submittedName>
        <fullName evidence="2">Alpha/beta hydrolase</fullName>
    </submittedName>
</protein>
<dbReference type="GO" id="GO:0016787">
    <property type="term" value="F:hydrolase activity"/>
    <property type="evidence" value="ECO:0007669"/>
    <property type="project" value="UniProtKB-KW"/>
</dbReference>
<feature type="domain" description="AB hydrolase-1" evidence="1">
    <location>
        <begin position="41"/>
        <end position="248"/>
    </location>
</feature>
<dbReference type="AlphaFoldDB" id="A0A839H9U0"/>
<proteinExistence type="predicted"/>
<reference evidence="2 3" key="1">
    <citation type="journal article" date="2020" name="Arch. Microbiol.">
        <title>The genome sequence of the giant phototrophic gammaproteobacterium Thiospirillum jenense gives insight into its physiological properties and phylogenetic relationships.</title>
        <authorList>
            <person name="Imhoff J.F."/>
            <person name="Meyer T.E."/>
            <person name="Kyndt J.A."/>
        </authorList>
    </citation>
    <scope>NUCLEOTIDE SEQUENCE [LARGE SCALE GENOMIC DNA]</scope>
    <source>
        <strain evidence="2 3">DSM 216</strain>
    </source>
</reference>
<dbReference type="Proteomes" id="UP000548632">
    <property type="component" value="Unassembled WGS sequence"/>
</dbReference>
<organism evidence="2 3">
    <name type="scientific">Thiospirillum jenense</name>
    <dbReference type="NCBI Taxonomy" id="1653858"/>
    <lineage>
        <taxon>Bacteria</taxon>
        <taxon>Pseudomonadati</taxon>
        <taxon>Pseudomonadota</taxon>
        <taxon>Gammaproteobacteria</taxon>
        <taxon>Chromatiales</taxon>
        <taxon>Chromatiaceae</taxon>
        <taxon>Thiospirillum</taxon>
    </lineage>
</organism>
<dbReference type="SUPFAM" id="SSF53474">
    <property type="entry name" value="alpha/beta-Hydrolases"/>
    <property type="match status" value="1"/>
</dbReference>
<dbReference type="InterPro" id="IPR000073">
    <property type="entry name" value="AB_hydrolase_1"/>
</dbReference>
<keyword evidence="2" id="KW-0378">Hydrolase</keyword>
<dbReference type="Pfam" id="PF12697">
    <property type="entry name" value="Abhydrolase_6"/>
    <property type="match status" value="1"/>
</dbReference>
<evidence type="ECO:0000313" key="2">
    <source>
        <dbReference type="EMBL" id="MBB1125210.1"/>
    </source>
</evidence>
<name>A0A839H9U0_9GAMM</name>
<keyword evidence="3" id="KW-1185">Reference proteome</keyword>
<sequence length="298" mass="33430">MAAHSPTTLPPALDADSAVFSTLHLNDIRYYVAGPEDAAPLVLIHSINAAPSAFEMKPLFDHYRTTRRVYVPELPGFGGSDRSDRPYTPELYANAIVAFLVNVVKQRADVMAFSLSSEFLARAALVSPEWFNRLVMLSPTGFNRRGLPTGRTGRALHRFFTLPGLGEGLYNLLTVRPSIRYFLRSSYVGEPPAELIDYAYLTAHQPGARHAPYYFLSGQLFTTDVMNLIYAKIEQPVLAIYDRDAHVSFETLPNFLLGHRNWRATRVSPTLGIPQWERPYETISAVDAFWHEMPGSPN</sequence>
<dbReference type="InterPro" id="IPR029058">
    <property type="entry name" value="AB_hydrolase_fold"/>
</dbReference>
<dbReference type="Gene3D" id="3.40.50.1820">
    <property type="entry name" value="alpha/beta hydrolase"/>
    <property type="match status" value="1"/>
</dbReference>
<dbReference type="EMBL" id="JABVCQ010000005">
    <property type="protein sequence ID" value="MBB1125210.1"/>
    <property type="molecule type" value="Genomic_DNA"/>
</dbReference>
<accession>A0A839H9U0</accession>
<dbReference type="PANTHER" id="PTHR46438:SF2">
    <property type="entry name" value="ALPHA_BETA-HYDROLASES SUPERFAMILY PROTEIN"/>
    <property type="match status" value="1"/>
</dbReference>
<evidence type="ECO:0000313" key="3">
    <source>
        <dbReference type="Proteomes" id="UP000548632"/>
    </source>
</evidence>
<dbReference type="PANTHER" id="PTHR46438">
    <property type="entry name" value="ALPHA/BETA-HYDROLASES SUPERFAMILY PROTEIN"/>
    <property type="match status" value="1"/>
</dbReference>
<comment type="caution">
    <text evidence="2">The sequence shown here is derived from an EMBL/GenBank/DDBJ whole genome shotgun (WGS) entry which is preliminary data.</text>
</comment>
<evidence type="ECO:0000259" key="1">
    <source>
        <dbReference type="Pfam" id="PF12697"/>
    </source>
</evidence>
<dbReference type="RefSeq" id="WP_182582392.1">
    <property type="nucleotide sequence ID" value="NZ_JABVCQ010000005.1"/>
</dbReference>
<gene>
    <name evidence="2" type="ORF">HUK38_03065</name>
</gene>